<dbReference type="PANTHER" id="PTHR46623:SF6">
    <property type="entry name" value="ALPHA_BETA-HYDROLASES SUPERFAMILY PROTEIN"/>
    <property type="match status" value="1"/>
</dbReference>
<dbReference type="OrthoDB" id="9787933at2"/>
<evidence type="ECO:0000259" key="2">
    <source>
        <dbReference type="Pfam" id="PF01738"/>
    </source>
</evidence>
<keyword evidence="4" id="KW-1185">Reference proteome</keyword>
<dbReference type="InterPro" id="IPR002925">
    <property type="entry name" value="Dienelactn_hydro"/>
</dbReference>
<dbReference type="Gene3D" id="3.40.50.1820">
    <property type="entry name" value="alpha/beta hydrolase"/>
    <property type="match status" value="1"/>
</dbReference>
<evidence type="ECO:0000256" key="1">
    <source>
        <dbReference type="SAM" id="SignalP"/>
    </source>
</evidence>
<dbReference type="RefSeq" id="WP_142715433.1">
    <property type="nucleotide sequence ID" value="NZ_FXTH01000015.1"/>
</dbReference>
<dbReference type="InterPro" id="IPR051049">
    <property type="entry name" value="Dienelactone_hydrolase-like"/>
</dbReference>
<accession>A0A521ED35</accession>
<feature type="chain" id="PRO_5022181903" evidence="1">
    <location>
        <begin position="23"/>
        <end position="284"/>
    </location>
</feature>
<dbReference type="GO" id="GO:0016787">
    <property type="term" value="F:hydrolase activity"/>
    <property type="evidence" value="ECO:0007669"/>
    <property type="project" value="InterPro"/>
</dbReference>
<dbReference type="Proteomes" id="UP000317593">
    <property type="component" value="Unassembled WGS sequence"/>
</dbReference>
<dbReference type="AlphaFoldDB" id="A0A521ED35"/>
<gene>
    <name evidence="3" type="ORF">SAMN06265218_11516</name>
</gene>
<feature type="domain" description="Dienelactone hydrolase" evidence="2">
    <location>
        <begin position="70"/>
        <end position="278"/>
    </location>
</feature>
<dbReference type="PROSITE" id="PS51257">
    <property type="entry name" value="PROKAR_LIPOPROTEIN"/>
    <property type="match status" value="1"/>
</dbReference>
<feature type="signal peptide" evidence="1">
    <location>
        <begin position="1"/>
        <end position="22"/>
    </location>
</feature>
<evidence type="ECO:0000313" key="3">
    <source>
        <dbReference type="EMBL" id="SMO81732.1"/>
    </source>
</evidence>
<dbReference type="Pfam" id="PF01738">
    <property type="entry name" value="DLH"/>
    <property type="match status" value="1"/>
</dbReference>
<dbReference type="PANTHER" id="PTHR46623">
    <property type="entry name" value="CARBOXYMETHYLENEBUTENOLIDASE-RELATED"/>
    <property type="match status" value="1"/>
</dbReference>
<evidence type="ECO:0000313" key="4">
    <source>
        <dbReference type="Proteomes" id="UP000317593"/>
    </source>
</evidence>
<protein>
    <submittedName>
        <fullName evidence="3">Carboxymethylenebutenolidase</fullName>
    </submittedName>
</protein>
<proteinExistence type="predicted"/>
<name>A0A521ED35_9BACT</name>
<reference evidence="3 4" key="1">
    <citation type="submission" date="2017-05" db="EMBL/GenBank/DDBJ databases">
        <authorList>
            <person name="Varghese N."/>
            <person name="Submissions S."/>
        </authorList>
    </citation>
    <scope>NUCLEOTIDE SEQUENCE [LARGE SCALE GENOMIC DNA]</scope>
    <source>
        <strain evidence="3 4">DSM 21194</strain>
    </source>
</reference>
<dbReference type="InterPro" id="IPR029058">
    <property type="entry name" value="AB_hydrolase_fold"/>
</dbReference>
<keyword evidence="1" id="KW-0732">Signal</keyword>
<dbReference type="EMBL" id="FXTH01000015">
    <property type="protein sequence ID" value="SMO81732.1"/>
    <property type="molecule type" value="Genomic_DNA"/>
</dbReference>
<dbReference type="SUPFAM" id="SSF53474">
    <property type="entry name" value="alpha/beta-Hydrolases"/>
    <property type="match status" value="1"/>
</dbReference>
<sequence length="284" mass="31130">MEKAKKLWWCLGLALVMMSCNAGESDEFIDRMDKEHKGDKPVANASTQADGMSNIAGEEVSYATVDGREITGYLARPEDTEEDGPALIVIHEWWGLNDNIRMMTDRLAGEGYTALAVDLYNGKVADAPDSAGTYARSVEQQQALDNLRQAYAYLAEEQRAQNIGTIGWCFGGGWSLQTALALPEQVDAAVIYYGRLITDAERLAKLQMPVLGIFGAEDSGIPPEQVKRFESALNEAGVTNSIHIYEGADHAFANPSGTRYNKEAAEDAWQKTVAFLARTLKQEP</sequence>
<organism evidence="3 4">
    <name type="scientific">Fodinibius sediminis</name>
    <dbReference type="NCBI Taxonomy" id="1214077"/>
    <lineage>
        <taxon>Bacteria</taxon>
        <taxon>Pseudomonadati</taxon>
        <taxon>Balneolota</taxon>
        <taxon>Balneolia</taxon>
        <taxon>Balneolales</taxon>
        <taxon>Balneolaceae</taxon>
        <taxon>Fodinibius</taxon>
    </lineage>
</organism>